<evidence type="ECO:0000313" key="2">
    <source>
        <dbReference type="Proteomes" id="UP000011115"/>
    </source>
</evidence>
<proteinExistence type="predicted"/>
<sequence length="74" mass="8850">MIGKEQNRWCFAGVAFSIDRFHVLFHSSYFSKYITLLIELSFLHPAIKNLRRNLPSLRMNLQCKMWKSRFPTSK</sequence>
<accession>M1CNY8</accession>
<dbReference type="Proteomes" id="UP000011115">
    <property type="component" value="Unassembled WGS sequence"/>
</dbReference>
<reference evidence="1" key="2">
    <citation type="submission" date="2015-06" db="UniProtKB">
        <authorList>
            <consortium name="EnsemblPlants"/>
        </authorList>
    </citation>
    <scope>IDENTIFICATION</scope>
    <source>
        <strain evidence="1">DM1-3 516 R44</strain>
    </source>
</reference>
<keyword evidence="2" id="KW-1185">Reference proteome</keyword>
<organism evidence="1 2">
    <name type="scientific">Solanum tuberosum</name>
    <name type="common">Potato</name>
    <dbReference type="NCBI Taxonomy" id="4113"/>
    <lineage>
        <taxon>Eukaryota</taxon>
        <taxon>Viridiplantae</taxon>
        <taxon>Streptophyta</taxon>
        <taxon>Embryophyta</taxon>
        <taxon>Tracheophyta</taxon>
        <taxon>Spermatophyta</taxon>
        <taxon>Magnoliopsida</taxon>
        <taxon>eudicotyledons</taxon>
        <taxon>Gunneridae</taxon>
        <taxon>Pentapetalae</taxon>
        <taxon>asterids</taxon>
        <taxon>lamiids</taxon>
        <taxon>Solanales</taxon>
        <taxon>Solanaceae</taxon>
        <taxon>Solanoideae</taxon>
        <taxon>Solaneae</taxon>
        <taxon>Solanum</taxon>
    </lineage>
</organism>
<dbReference type="PaxDb" id="4113-PGSC0003DMT400071564"/>
<protein>
    <submittedName>
        <fullName evidence="1">Uncharacterized protein</fullName>
    </submittedName>
</protein>
<dbReference type="InParanoid" id="M1CNY8"/>
<evidence type="ECO:0000313" key="1">
    <source>
        <dbReference type="EnsemblPlants" id="PGSC0003DMT400071564"/>
    </source>
</evidence>
<name>M1CNY8_SOLTU</name>
<dbReference type="AlphaFoldDB" id="M1CNY8"/>
<dbReference type="HOGENOM" id="CLU_2692562_0_0_1"/>
<dbReference type="EnsemblPlants" id="PGSC0003DMT400071564">
    <property type="protein sequence ID" value="PGSC0003DMT400071564"/>
    <property type="gene ID" value="PGSC0003DMG400027838"/>
</dbReference>
<reference evidence="2" key="1">
    <citation type="journal article" date="2011" name="Nature">
        <title>Genome sequence and analysis of the tuber crop potato.</title>
        <authorList>
            <consortium name="The Potato Genome Sequencing Consortium"/>
        </authorList>
    </citation>
    <scope>NUCLEOTIDE SEQUENCE [LARGE SCALE GENOMIC DNA]</scope>
    <source>
        <strain evidence="2">cv. DM1-3 516 R44</strain>
    </source>
</reference>
<dbReference type="Gramene" id="PGSC0003DMT400071564">
    <property type="protein sequence ID" value="PGSC0003DMT400071564"/>
    <property type="gene ID" value="PGSC0003DMG400027838"/>
</dbReference>